<gene>
    <name evidence="2" type="ORF">OEA41_010705</name>
</gene>
<dbReference type="Proteomes" id="UP001276659">
    <property type="component" value="Unassembled WGS sequence"/>
</dbReference>
<keyword evidence="3" id="KW-1185">Reference proteome</keyword>
<evidence type="ECO:0008006" key="4">
    <source>
        <dbReference type="Google" id="ProtNLM"/>
    </source>
</evidence>
<sequence>MLAEDAEGDEKVMATASAKPYTSHKAAANGERSESLFKRQPGTDRELEKYKALPKWEVLVMVVDPELQGRGIAGQLMGMTVEEIKRRCVTDPKGKESGKVMLMLSSMQELNETYYAKRGWTTTGVRRFQPGTMGSRDGFGVVEMMKIVDLQEMRFL</sequence>
<name>A0AAE0DHY8_9LECA</name>
<comment type="caution">
    <text evidence="2">The sequence shown here is derived from an EMBL/GenBank/DDBJ whole genome shotgun (WGS) entry which is preliminary data.</text>
</comment>
<proteinExistence type="predicted"/>
<reference evidence="2" key="1">
    <citation type="submission" date="2022-11" db="EMBL/GenBank/DDBJ databases">
        <title>Chromosomal genome sequence assembly and mating type (MAT) locus characterization of the leprose asexual lichenized fungus Lepraria neglecta (Nyl.) Erichsen.</title>
        <authorList>
            <person name="Allen J.L."/>
            <person name="Pfeffer B."/>
        </authorList>
    </citation>
    <scope>NUCLEOTIDE SEQUENCE</scope>
    <source>
        <strain evidence="2">Allen 5258</strain>
    </source>
</reference>
<dbReference type="Gene3D" id="3.40.630.30">
    <property type="match status" value="1"/>
</dbReference>
<protein>
    <recommendedName>
        <fullName evidence="4">N-acetyltransferase domain-containing protein</fullName>
    </recommendedName>
</protein>
<evidence type="ECO:0000313" key="3">
    <source>
        <dbReference type="Proteomes" id="UP001276659"/>
    </source>
</evidence>
<dbReference type="SUPFAM" id="SSF55729">
    <property type="entry name" value="Acyl-CoA N-acyltransferases (Nat)"/>
    <property type="match status" value="1"/>
</dbReference>
<evidence type="ECO:0000313" key="2">
    <source>
        <dbReference type="EMBL" id="KAK3167578.1"/>
    </source>
</evidence>
<evidence type="ECO:0000256" key="1">
    <source>
        <dbReference type="SAM" id="MobiDB-lite"/>
    </source>
</evidence>
<accession>A0AAE0DHY8</accession>
<dbReference type="AlphaFoldDB" id="A0AAE0DHY8"/>
<organism evidence="2 3">
    <name type="scientific">Lepraria neglecta</name>
    <dbReference type="NCBI Taxonomy" id="209136"/>
    <lineage>
        <taxon>Eukaryota</taxon>
        <taxon>Fungi</taxon>
        <taxon>Dikarya</taxon>
        <taxon>Ascomycota</taxon>
        <taxon>Pezizomycotina</taxon>
        <taxon>Lecanoromycetes</taxon>
        <taxon>OSLEUM clade</taxon>
        <taxon>Lecanoromycetidae</taxon>
        <taxon>Lecanorales</taxon>
        <taxon>Lecanorineae</taxon>
        <taxon>Stereocaulaceae</taxon>
        <taxon>Lepraria</taxon>
    </lineage>
</organism>
<dbReference type="InterPro" id="IPR016181">
    <property type="entry name" value="Acyl_CoA_acyltransferase"/>
</dbReference>
<dbReference type="CDD" id="cd04301">
    <property type="entry name" value="NAT_SF"/>
    <property type="match status" value="1"/>
</dbReference>
<feature type="region of interest" description="Disordered" evidence="1">
    <location>
        <begin position="1"/>
        <end position="38"/>
    </location>
</feature>
<dbReference type="EMBL" id="JASNWA010000011">
    <property type="protein sequence ID" value="KAK3167578.1"/>
    <property type="molecule type" value="Genomic_DNA"/>
</dbReference>